<evidence type="ECO:0000256" key="4">
    <source>
        <dbReference type="ARBA" id="ARBA00022679"/>
    </source>
</evidence>
<sequence>MADSFPSEDSTIVEWKTFLQGYSEGSFSPDTFPRRPSPGAARDPSLPFPPPPHPSLLDDFQEYPPYTLSPITDDVARQVRAYCYYKDHMPPPRSPHEALRGRLLAEYDILGPVQTGSIQAAVNILSAFFPQAVLTFTLFRNNVQTIFGVAGNQPLIDRLGIINNTDVTNFTSLCGHSVLLEDKIMFISRMDEDWRFRSNPYVHDGVVSYIGSPVQLKCDPLESTGQTTPLPASPGRPDSVAIGAINIMFVDSHHEVLTDAERMVITNTTEMLTAQLRLTWEAHFRTREAKARKVVTELIAEGLDGGQRQGEGSSGCGVRFAQLAQSALDKMIAASDLTGAALIDVRGICTMPGSRRFILDPVSSRPVTIVASSGPQVMSQSPSTDRVLAYLNDELAPFVYTRRPRSESGLEIYLPDDIEAHMLVPYFSHHQPNFILIGISHRVPIPDSTTNLVRSIGAILLSNSTQARVLEADASKTAFLSSISHELRTPLYGVLSGVELAQKCLHDGDTVGAAEVLDIAHSSSLALSMILNDVLDFSRPAQTGSMEQHVEQQSEVELIEVVKNAARMCMAQYKGMETAARIVLECEERRIRVNKPRYHRVLINGLTNAIKFCPTGTITLSISFTDRLVTRITDTGVGFDTSAIPRLLKPFTKADQHSPGAGLGLHITKQLVETMDGVFNLDSAVGKGTTFEAILPVAAAPPRGIVREVLQEERLRTAAEIPIAILLEKAADKLRVLIVDDNAICLKVLRAMLRKSETPVQCLQAASGEEAVEKFKNFEPHLVLTDVSMPGIDGIEAAQQMREIASKNGWRHCAIYALTGLGSSDPRLQRAAIGGDAALTGWRVKGLADMSVIQGIVKEAEEGRLERARAGRVRDEPPNADGEDLGDRPQSKRARS</sequence>
<dbReference type="EC" id="2.7.13.3" evidence="2"/>
<comment type="caution">
    <text evidence="10">The sequence shown here is derived from an EMBL/GenBank/DDBJ whole genome shotgun (WGS) entry which is preliminary data.</text>
</comment>
<evidence type="ECO:0000259" key="9">
    <source>
        <dbReference type="PROSITE" id="PS50110"/>
    </source>
</evidence>
<protein>
    <recommendedName>
        <fullName evidence="2">histidine kinase</fullName>
        <ecNumber evidence="2">2.7.13.3</ecNumber>
    </recommendedName>
</protein>
<dbReference type="SMART" id="SM00448">
    <property type="entry name" value="REC"/>
    <property type="match status" value="1"/>
</dbReference>
<dbReference type="Gene3D" id="3.30.565.10">
    <property type="entry name" value="Histidine kinase-like ATPase, C-terminal domain"/>
    <property type="match status" value="1"/>
</dbReference>
<dbReference type="GO" id="GO:0000155">
    <property type="term" value="F:phosphorelay sensor kinase activity"/>
    <property type="evidence" value="ECO:0007669"/>
    <property type="project" value="InterPro"/>
</dbReference>
<feature type="modified residue" description="4-aspartylphosphate" evidence="6">
    <location>
        <position position="786"/>
    </location>
</feature>
<feature type="domain" description="Response regulatory" evidence="9">
    <location>
        <begin position="735"/>
        <end position="856"/>
    </location>
</feature>
<evidence type="ECO:0000259" key="8">
    <source>
        <dbReference type="PROSITE" id="PS50109"/>
    </source>
</evidence>
<dbReference type="Gene3D" id="3.40.50.2300">
    <property type="match status" value="1"/>
</dbReference>
<dbReference type="InterPro" id="IPR036097">
    <property type="entry name" value="HisK_dim/P_sf"/>
</dbReference>
<dbReference type="InterPro" id="IPR011006">
    <property type="entry name" value="CheY-like_superfamily"/>
</dbReference>
<evidence type="ECO:0000256" key="3">
    <source>
        <dbReference type="ARBA" id="ARBA00022553"/>
    </source>
</evidence>
<dbReference type="Pfam" id="PF00512">
    <property type="entry name" value="HisKA"/>
    <property type="match status" value="1"/>
</dbReference>
<dbReference type="SUPFAM" id="SSF47384">
    <property type="entry name" value="Homodimeric domain of signal transducing histidine kinase"/>
    <property type="match status" value="1"/>
</dbReference>
<dbReference type="SUPFAM" id="SSF55874">
    <property type="entry name" value="ATPase domain of HSP90 chaperone/DNA topoisomerase II/histidine kinase"/>
    <property type="match status" value="1"/>
</dbReference>
<evidence type="ECO:0000313" key="11">
    <source>
        <dbReference type="Proteomes" id="UP001164286"/>
    </source>
</evidence>
<dbReference type="CDD" id="cd17546">
    <property type="entry name" value="REC_hyHK_CKI1_RcsC-like"/>
    <property type="match status" value="1"/>
</dbReference>
<dbReference type="InterPro" id="IPR004358">
    <property type="entry name" value="Sig_transdc_His_kin-like_C"/>
</dbReference>
<dbReference type="SMART" id="SM00387">
    <property type="entry name" value="HATPase_c"/>
    <property type="match status" value="1"/>
</dbReference>
<dbReference type="RefSeq" id="XP_052945469.1">
    <property type="nucleotide sequence ID" value="XM_053092908.1"/>
</dbReference>
<evidence type="ECO:0000256" key="2">
    <source>
        <dbReference type="ARBA" id="ARBA00012438"/>
    </source>
</evidence>
<dbReference type="GO" id="GO:0009927">
    <property type="term" value="F:histidine phosphotransfer kinase activity"/>
    <property type="evidence" value="ECO:0007669"/>
    <property type="project" value="TreeGrafter"/>
</dbReference>
<feature type="compositionally biased region" description="Basic and acidic residues" evidence="7">
    <location>
        <begin position="864"/>
        <end position="877"/>
    </location>
</feature>
<dbReference type="InterPro" id="IPR036890">
    <property type="entry name" value="HATPase_C_sf"/>
</dbReference>
<evidence type="ECO:0000313" key="10">
    <source>
        <dbReference type="EMBL" id="KAI9635692.1"/>
    </source>
</evidence>
<dbReference type="EMBL" id="JAKWFO010000005">
    <property type="protein sequence ID" value="KAI9635692.1"/>
    <property type="molecule type" value="Genomic_DNA"/>
</dbReference>
<keyword evidence="11" id="KW-1185">Reference proteome</keyword>
<keyword evidence="3 6" id="KW-0597">Phosphoprotein</keyword>
<keyword evidence="4" id="KW-0808">Transferase</keyword>
<dbReference type="PANTHER" id="PTHR43047">
    <property type="entry name" value="TWO-COMPONENT HISTIDINE PROTEIN KINASE"/>
    <property type="match status" value="1"/>
</dbReference>
<dbReference type="PRINTS" id="PR00344">
    <property type="entry name" value="BCTRLSENSOR"/>
</dbReference>
<dbReference type="AlphaFoldDB" id="A0AA38H829"/>
<evidence type="ECO:0000256" key="7">
    <source>
        <dbReference type="SAM" id="MobiDB-lite"/>
    </source>
</evidence>
<dbReference type="SMART" id="SM00388">
    <property type="entry name" value="HisKA"/>
    <property type="match status" value="1"/>
</dbReference>
<evidence type="ECO:0000256" key="6">
    <source>
        <dbReference type="PROSITE-ProRule" id="PRU00169"/>
    </source>
</evidence>
<dbReference type="PROSITE" id="PS50110">
    <property type="entry name" value="RESPONSE_REGULATORY"/>
    <property type="match status" value="1"/>
</dbReference>
<dbReference type="PROSITE" id="PS50109">
    <property type="entry name" value="HIS_KIN"/>
    <property type="match status" value="1"/>
</dbReference>
<name>A0AA38H829_9TREE</name>
<reference evidence="10" key="1">
    <citation type="journal article" date="2022" name="G3 (Bethesda)">
        <title>High quality genome of the basidiomycete yeast Dioszegia hungarica PDD-24b-2 isolated from cloud water.</title>
        <authorList>
            <person name="Jarrige D."/>
            <person name="Haridas S."/>
            <person name="Bleykasten-Grosshans C."/>
            <person name="Joly M."/>
            <person name="Nadalig T."/>
            <person name="Sancelme M."/>
            <person name="Vuilleumier S."/>
            <person name="Grigoriev I.V."/>
            <person name="Amato P."/>
            <person name="Bringel F."/>
        </authorList>
    </citation>
    <scope>NUCLEOTIDE SEQUENCE</scope>
    <source>
        <strain evidence="10">PDD-24b-2</strain>
    </source>
</reference>
<feature type="region of interest" description="Disordered" evidence="7">
    <location>
        <begin position="25"/>
        <end position="54"/>
    </location>
</feature>
<evidence type="ECO:0000256" key="1">
    <source>
        <dbReference type="ARBA" id="ARBA00000085"/>
    </source>
</evidence>
<dbReference type="Pfam" id="PF00072">
    <property type="entry name" value="Response_reg"/>
    <property type="match status" value="1"/>
</dbReference>
<dbReference type="PANTHER" id="PTHR43047:SF72">
    <property type="entry name" value="OSMOSENSING HISTIDINE PROTEIN KINASE SLN1"/>
    <property type="match status" value="1"/>
</dbReference>
<dbReference type="Pfam" id="PF02518">
    <property type="entry name" value="HATPase_c"/>
    <property type="match status" value="1"/>
</dbReference>
<dbReference type="CDD" id="cd00082">
    <property type="entry name" value="HisKA"/>
    <property type="match status" value="1"/>
</dbReference>
<dbReference type="GeneID" id="77732113"/>
<dbReference type="InterPro" id="IPR003594">
    <property type="entry name" value="HATPase_dom"/>
</dbReference>
<dbReference type="Gene3D" id="1.10.287.130">
    <property type="match status" value="1"/>
</dbReference>
<dbReference type="InterPro" id="IPR005467">
    <property type="entry name" value="His_kinase_dom"/>
</dbReference>
<dbReference type="Proteomes" id="UP001164286">
    <property type="component" value="Unassembled WGS sequence"/>
</dbReference>
<accession>A0AA38H829</accession>
<proteinExistence type="predicted"/>
<feature type="domain" description="Histidine kinase" evidence="8">
    <location>
        <begin position="482"/>
        <end position="699"/>
    </location>
</feature>
<dbReference type="SUPFAM" id="SSF52172">
    <property type="entry name" value="CheY-like"/>
    <property type="match status" value="1"/>
</dbReference>
<evidence type="ECO:0000256" key="5">
    <source>
        <dbReference type="ARBA" id="ARBA00022777"/>
    </source>
</evidence>
<comment type="catalytic activity">
    <reaction evidence="1">
        <text>ATP + protein L-histidine = ADP + protein N-phospho-L-histidine.</text>
        <dbReference type="EC" id="2.7.13.3"/>
    </reaction>
</comment>
<dbReference type="InterPro" id="IPR003661">
    <property type="entry name" value="HisK_dim/P_dom"/>
</dbReference>
<dbReference type="InterPro" id="IPR001789">
    <property type="entry name" value="Sig_transdc_resp-reg_receiver"/>
</dbReference>
<keyword evidence="5" id="KW-0418">Kinase</keyword>
<feature type="region of interest" description="Disordered" evidence="7">
    <location>
        <begin position="864"/>
        <end position="896"/>
    </location>
</feature>
<gene>
    <name evidence="10" type="ORF">MKK02DRAFT_44390</name>
</gene>
<dbReference type="GO" id="GO:0005886">
    <property type="term" value="C:plasma membrane"/>
    <property type="evidence" value="ECO:0007669"/>
    <property type="project" value="TreeGrafter"/>
</dbReference>
<organism evidence="10 11">
    <name type="scientific">Dioszegia hungarica</name>
    <dbReference type="NCBI Taxonomy" id="4972"/>
    <lineage>
        <taxon>Eukaryota</taxon>
        <taxon>Fungi</taxon>
        <taxon>Dikarya</taxon>
        <taxon>Basidiomycota</taxon>
        <taxon>Agaricomycotina</taxon>
        <taxon>Tremellomycetes</taxon>
        <taxon>Tremellales</taxon>
        <taxon>Bulleribasidiaceae</taxon>
        <taxon>Dioszegia</taxon>
    </lineage>
</organism>